<dbReference type="EMBL" id="ASSJ01000001">
    <property type="protein sequence ID" value="ERN43136.1"/>
    <property type="molecule type" value="Genomic_DNA"/>
</dbReference>
<evidence type="ECO:0000256" key="1">
    <source>
        <dbReference type="SAM" id="Phobius"/>
    </source>
</evidence>
<protein>
    <recommendedName>
        <fullName evidence="2">Inner membrane protein YqiJ N-terminal domain-containing protein</fullName>
    </recommendedName>
</protein>
<evidence type="ECO:0000313" key="3">
    <source>
        <dbReference type="EMBL" id="ERN43136.1"/>
    </source>
</evidence>
<dbReference type="Pfam" id="PF21001">
    <property type="entry name" value="YqiJ_N"/>
    <property type="match status" value="1"/>
</dbReference>
<name>U5DNA5_9CHRO</name>
<dbReference type="AlphaFoldDB" id="U5DNA5"/>
<reference evidence="3 4" key="1">
    <citation type="submission" date="2013-05" db="EMBL/GenBank/DDBJ databases">
        <title>Draft genome sequence of Rubidibacter lacunae KORDI 51-2.</title>
        <authorList>
            <person name="Choi D.H."/>
            <person name="Noh J.H."/>
            <person name="Kwon K.-K."/>
            <person name="Lee J.-H."/>
            <person name="Ryu J.-Y."/>
        </authorList>
    </citation>
    <scope>NUCLEOTIDE SEQUENCE [LARGE SCALE GENOMIC DNA]</scope>
    <source>
        <strain evidence="3 4">KORDI 51-2</strain>
    </source>
</reference>
<dbReference type="OrthoDB" id="484348at2"/>
<gene>
    <name evidence="3" type="ORF">KR51_00000250</name>
</gene>
<feature type="transmembrane region" description="Helical" evidence="1">
    <location>
        <begin position="107"/>
        <end position="130"/>
    </location>
</feature>
<feature type="transmembrane region" description="Helical" evidence="1">
    <location>
        <begin position="74"/>
        <end position="95"/>
    </location>
</feature>
<sequence length="229" mass="24249">MLFDPGNSLYWLFLTVGIVFFALVILSGVGEEADTGPLDIDIDIDADLDADVDVDDSSGRDVLLGLLGFGKAPLLLLLAVDFSVWGLTGLLLNTIAGNVLGRIPSGLFGLGSIIFLVSFAISLVAGSFIARLFANIFATFSEDTGADRLIGCTGTVSSATIPHGKLGQAIAIDPQGNRVTISAMLPDWATVVPTCGTRVLVIDRQARAYLAIAEDSIDRERWFEQGTRS</sequence>
<feature type="transmembrane region" description="Helical" evidence="1">
    <location>
        <begin position="9"/>
        <end position="29"/>
    </location>
</feature>
<keyword evidence="1" id="KW-1133">Transmembrane helix</keyword>
<dbReference type="InterPro" id="IPR048376">
    <property type="entry name" value="YqiJ_N"/>
</dbReference>
<evidence type="ECO:0000313" key="4">
    <source>
        <dbReference type="Proteomes" id="UP000016960"/>
    </source>
</evidence>
<keyword evidence="1" id="KW-0472">Membrane</keyword>
<dbReference type="Proteomes" id="UP000016960">
    <property type="component" value="Unassembled WGS sequence"/>
</dbReference>
<accession>U5DNA5</accession>
<keyword evidence="4" id="KW-1185">Reference proteome</keyword>
<dbReference type="STRING" id="582515.KR51_00000250"/>
<comment type="caution">
    <text evidence="3">The sequence shown here is derived from an EMBL/GenBank/DDBJ whole genome shotgun (WGS) entry which is preliminary data.</text>
</comment>
<dbReference type="eggNOG" id="ENOG502ZBUS">
    <property type="taxonomic scope" value="Bacteria"/>
</dbReference>
<proteinExistence type="predicted"/>
<dbReference type="RefSeq" id="WP_022603673.1">
    <property type="nucleotide sequence ID" value="NZ_ASSJ01000001.1"/>
</dbReference>
<evidence type="ECO:0000259" key="2">
    <source>
        <dbReference type="Pfam" id="PF21001"/>
    </source>
</evidence>
<feature type="domain" description="Inner membrane protein YqiJ N-terminal" evidence="2">
    <location>
        <begin position="19"/>
        <end position="107"/>
    </location>
</feature>
<dbReference type="InParanoid" id="U5DNA5"/>
<organism evidence="3 4">
    <name type="scientific">Rubidibacter lacunae KORDI 51-2</name>
    <dbReference type="NCBI Taxonomy" id="582515"/>
    <lineage>
        <taxon>Bacteria</taxon>
        <taxon>Bacillati</taxon>
        <taxon>Cyanobacteriota</taxon>
        <taxon>Cyanophyceae</taxon>
        <taxon>Oscillatoriophycideae</taxon>
        <taxon>Chroococcales</taxon>
        <taxon>Aphanothecaceae</taxon>
        <taxon>Rubidibacter</taxon>
    </lineage>
</organism>
<keyword evidence="1" id="KW-0812">Transmembrane</keyword>